<dbReference type="InterPro" id="IPR036465">
    <property type="entry name" value="vWFA_dom_sf"/>
</dbReference>
<proteinExistence type="predicted"/>
<dbReference type="InterPro" id="IPR002035">
    <property type="entry name" value="VWF_A"/>
</dbReference>
<dbReference type="Proteomes" id="UP000658754">
    <property type="component" value="Unassembled WGS sequence"/>
</dbReference>
<sequence length="392" mass="40999">MTLQPVLPWWLLLPLIAAAVAVLVWQLRRPGNSRHQRGRAGRRAGVRHTMLVLLLVGASLRPGLPGGTAQAATADLNVFFVVDTTTSMVAEDYGNAEPRMAGVRKDIAAIAEELPGARFSVITFDTAAHVRMPLTTDTLALDTITSVLEPQVTAYAKGSSITAAREVLSERLSLARQSHPGRLRLVFYLGDGEQTSAKAPAPMDLEDGLVAGGAVLGYGTAGGGRMRENTGEEYDDGSTPGGDASYLRDSSGDGAGYALSRIDEGRLQQIAGQLGVPYVHRSAGNSAAPMLQDARPAALDAGALTNAGQDGSLAARTELYWIPAAGAFVLGLWELVLLLRQSRELRSIPAGPPSRTAPSRTAPSHTAPSCTAPAAAGRSSVHKTSGSKAVIR</sequence>
<feature type="region of interest" description="Disordered" evidence="1">
    <location>
        <begin position="223"/>
        <end position="244"/>
    </location>
</feature>
<gene>
    <name evidence="4" type="ORF">GCM10007175_16990</name>
</gene>
<keyword evidence="2" id="KW-1133">Transmembrane helix</keyword>
<protein>
    <recommendedName>
        <fullName evidence="3">VWFA domain-containing protein</fullName>
    </recommendedName>
</protein>
<evidence type="ECO:0000256" key="2">
    <source>
        <dbReference type="SAM" id="Phobius"/>
    </source>
</evidence>
<organism evidence="4 5">
    <name type="scientific">Pseudarthrobacter scleromae</name>
    <dbReference type="NCBI Taxonomy" id="158897"/>
    <lineage>
        <taxon>Bacteria</taxon>
        <taxon>Bacillati</taxon>
        <taxon>Actinomycetota</taxon>
        <taxon>Actinomycetes</taxon>
        <taxon>Micrococcales</taxon>
        <taxon>Micrococcaceae</taxon>
        <taxon>Pseudarthrobacter</taxon>
    </lineage>
</organism>
<evidence type="ECO:0000313" key="5">
    <source>
        <dbReference type="Proteomes" id="UP000658754"/>
    </source>
</evidence>
<dbReference type="CDD" id="cd00198">
    <property type="entry name" value="vWFA"/>
    <property type="match status" value="1"/>
</dbReference>
<feature type="compositionally biased region" description="Polar residues" evidence="1">
    <location>
        <begin position="382"/>
        <end position="392"/>
    </location>
</feature>
<dbReference type="PROSITE" id="PS50234">
    <property type="entry name" value="VWFA"/>
    <property type="match status" value="1"/>
</dbReference>
<name>A0ABQ2CDC7_9MICC</name>
<feature type="domain" description="VWFA" evidence="3">
    <location>
        <begin position="77"/>
        <end position="274"/>
    </location>
</feature>
<accession>A0ABQ2CDC7</accession>
<evidence type="ECO:0000256" key="1">
    <source>
        <dbReference type="SAM" id="MobiDB-lite"/>
    </source>
</evidence>
<dbReference type="Gene3D" id="3.40.50.410">
    <property type="entry name" value="von Willebrand factor, type A domain"/>
    <property type="match status" value="1"/>
</dbReference>
<reference evidence="5" key="1">
    <citation type="journal article" date="2019" name="Int. J. Syst. Evol. Microbiol.">
        <title>The Global Catalogue of Microorganisms (GCM) 10K type strain sequencing project: providing services to taxonomists for standard genome sequencing and annotation.</title>
        <authorList>
            <consortium name="The Broad Institute Genomics Platform"/>
            <consortium name="The Broad Institute Genome Sequencing Center for Infectious Disease"/>
            <person name="Wu L."/>
            <person name="Ma J."/>
        </authorList>
    </citation>
    <scope>NUCLEOTIDE SEQUENCE [LARGE SCALE GENOMIC DNA]</scope>
    <source>
        <strain evidence="5">CGMCC 1.3601</strain>
    </source>
</reference>
<feature type="compositionally biased region" description="Polar residues" evidence="1">
    <location>
        <begin position="356"/>
        <end position="369"/>
    </location>
</feature>
<keyword evidence="2" id="KW-0812">Transmembrane</keyword>
<dbReference type="Pfam" id="PF13519">
    <property type="entry name" value="VWA_2"/>
    <property type="match status" value="1"/>
</dbReference>
<feature type="transmembrane region" description="Helical" evidence="2">
    <location>
        <begin position="6"/>
        <end position="25"/>
    </location>
</feature>
<keyword evidence="5" id="KW-1185">Reference proteome</keyword>
<feature type="region of interest" description="Disordered" evidence="1">
    <location>
        <begin position="347"/>
        <end position="392"/>
    </location>
</feature>
<evidence type="ECO:0000313" key="4">
    <source>
        <dbReference type="EMBL" id="GGI80384.1"/>
    </source>
</evidence>
<keyword evidence="2" id="KW-0472">Membrane</keyword>
<comment type="caution">
    <text evidence="4">The sequence shown here is derived from an EMBL/GenBank/DDBJ whole genome shotgun (WGS) entry which is preliminary data.</text>
</comment>
<dbReference type="SUPFAM" id="SSF53300">
    <property type="entry name" value="vWA-like"/>
    <property type="match status" value="1"/>
</dbReference>
<dbReference type="RefSeq" id="WP_188729363.1">
    <property type="nucleotide sequence ID" value="NZ_BMKV01000003.1"/>
</dbReference>
<evidence type="ECO:0000259" key="3">
    <source>
        <dbReference type="PROSITE" id="PS50234"/>
    </source>
</evidence>
<dbReference type="EMBL" id="BMKV01000003">
    <property type="protein sequence ID" value="GGI80384.1"/>
    <property type="molecule type" value="Genomic_DNA"/>
</dbReference>